<protein>
    <submittedName>
        <fullName evidence="9">Binding-protein-dependent transport systems inner membrane component</fullName>
    </submittedName>
</protein>
<dbReference type="STRING" id="383372.Rcas_1173"/>
<dbReference type="PANTHER" id="PTHR30193:SF42">
    <property type="entry name" value="ABC TRANSPORTER PERMEASE PROTEIN"/>
    <property type="match status" value="1"/>
</dbReference>
<evidence type="ECO:0000259" key="8">
    <source>
        <dbReference type="PROSITE" id="PS50928"/>
    </source>
</evidence>
<dbReference type="OrthoDB" id="9786413at2"/>
<reference evidence="9 10" key="1">
    <citation type="submission" date="2007-08" db="EMBL/GenBank/DDBJ databases">
        <title>Complete sequence of Roseiflexus castenholzii DSM 13941.</title>
        <authorList>
            <consortium name="US DOE Joint Genome Institute"/>
            <person name="Copeland A."/>
            <person name="Lucas S."/>
            <person name="Lapidus A."/>
            <person name="Barry K."/>
            <person name="Glavina del Rio T."/>
            <person name="Dalin E."/>
            <person name="Tice H."/>
            <person name="Pitluck S."/>
            <person name="Thompson L.S."/>
            <person name="Brettin T."/>
            <person name="Bruce D."/>
            <person name="Detter J.C."/>
            <person name="Han C."/>
            <person name="Tapia R."/>
            <person name="Schmutz J."/>
            <person name="Larimer F."/>
            <person name="Land M."/>
            <person name="Hauser L."/>
            <person name="Kyrpides N."/>
            <person name="Mikhailova N."/>
            <person name="Bryant D.A."/>
            <person name="Hanada S."/>
            <person name="Tsukatani Y."/>
            <person name="Richardson P."/>
        </authorList>
    </citation>
    <scope>NUCLEOTIDE SEQUENCE [LARGE SCALE GENOMIC DNA]</scope>
    <source>
        <strain evidence="10">DSM 13941 / HLO8</strain>
    </source>
</reference>
<evidence type="ECO:0000256" key="6">
    <source>
        <dbReference type="ARBA" id="ARBA00023136"/>
    </source>
</evidence>
<keyword evidence="10" id="KW-1185">Reference proteome</keyword>
<dbReference type="PANTHER" id="PTHR30193">
    <property type="entry name" value="ABC TRANSPORTER PERMEASE PROTEIN"/>
    <property type="match status" value="1"/>
</dbReference>
<dbReference type="HOGENOM" id="CLU_016047_0_0_0"/>
<keyword evidence="6 7" id="KW-0472">Membrane</keyword>
<keyword evidence="3" id="KW-1003">Cell membrane</keyword>
<evidence type="ECO:0000313" key="10">
    <source>
        <dbReference type="Proteomes" id="UP000000263"/>
    </source>
</evidence>
<evidence type="ECO:0000256" key="2">
    <source>
        <dbReference type="ARBA" id="ARBA00022448"/>
    </source>
</evidence>
<organism evidence="9 10">
    <name type="scientific">Roseiflexus castenholzii (strain DSM 13941 / HLO8)</name>
    <dbReference type="NCBI Taxonomy" id="383372"/>
    <lineage>
        <taxon>Bacteria</taxon>
        <taxon>Bacillati</taxon>
        <taxon>Chloroflexota</taxon>
        <taxon>Chloroflexia</taxon>
        <taxon>Chloroflexales</taxon>
        <taxon>Roseiflexineae</taxon>
        <taxon>Roseiflexaceae</taxon>
        <taxon>Roseiflexus</taxon>
    </lineage>
</organism>
<comment type="subcellular location">
    <subcellularLocation>
        <location evidence="1 7">Cell membrane</location>
        <topology evidence="1 7">Multi-pass membrane protein</topology>
    </subcellularLocation>
</comment>
<evidence type="ECO:0000256" key="7">
    <source>
        <dbReference type="RuleBase" id="RU363032"/>
    </source>
</evidence>
<keyword evidence="4 7" id="KW-0812">Transmembrane</keyword>
<dbReference type="Pfam" id="PF00528">
    <property type="entry name" value="BPD_transp_1"/>
    <property type="match status" value="1"/>
</dbReference>
<proteinExistence type="inferred from homology"/>
<dbReference type="InterPro" id="IPR051393">
    <property type="entry name" value="ABC_transporter_permease"/>
</dbReference>
<dbReference type="eggNOG" id="COG1175">
    <property type="taxonomic scope" value="Bacteria"/>
</dbReference>
<feature type="transmembrane region" description="Helical" evidence="7">
    <location>
        <begin position="86"/>
        <end position="108"/>
    </location>
</feature>
<dbReference type="SUPFAM" id="SSF161098">
    <property type="entry name" value="MetI-like"/>
    <property type="match status" value="1"/>
</dbReference>
<evidence type="ECO:0000256" key="5">
    <source>
        <dbReference type="ARBA" id="ARBA00022989"/>
    </source>
</evidence>
<name>A7NIH0_ROSCS</name>
<dbReference type="Gene3D" id="1.10.3720.10">
    <property type="entry name" value="MetI-like"/>
    <property type="match status" value="1"/>
</dbReference>
<feature type="domain" description="ABC transmembrane type-1" evidence="8">
    <location>
        <begin position="83"/>
        <end position="321"/>
    </location>
</feature>
<keyword evidence="2 7" id="KW-0813">Transport</keyword>
<dbReference type="PROSITE" id="PS50928">
    <property type="entry name" value="ABC_TM1"/>
    <property type="match status" value="1"/>
</dbReference>
<dbReference type="AlphaFoldDB" id="A7NIH0"/>
<evidence type="ECO:0000256" key="3">
    <source>
        <dbReference type="ARBA" id="ARBA00022475"/>
    </source>
</evidence>
<feature type="transmembrane region" description="Helical" evidence="7">
    <location>
        <begin position="193"/>
        <end position="215"/>
    </location>
</feature>
<dbReference type="KEGG" id="rca:Rcas_1173"/>
<comment type="similarity">
    <text evidence="7">Belongs to the binding-protein-dependent transport system permease family.</text>
</comment>
<accession>A7NIH0</accession>
<dbReference type="EMBL" id="CP000804">
    <property type="protein sequence ID" value="ABU57270.1"/>
    <property type="molecule type" value="Genomic_DNA"/>
</dbReference>
<dbReference type="GO" id="GO:0005886">
    <property type="term" value="C:plasma membrane"/>
    <property type="evidence" value="ECO:0007669"/>
    <property type="project" value="UniProtKB-SubCell"/>
</dbReference>
<dbReference type="InterPro" id="IPR035906">
    <property type="entry name" value="MetI-like_sf"/>
</dbReference>
<dbReference type="Proteomes" id="UP000000263">
    <property type="component" value="Chromosome"/>
</dbReference>
<keyword evidence="5 7" id="KW-1133">Transmembrane helix</keyword>
<feature type="transmembrane region" description="Helical" evidence="7">
    <location>
        <begin position="120"/>
        <end position="140"/>
    </location>
</feature>
<dbReference type="InterPro" id="IPR000515">
    <property type="entry name" value="MetI-like"/>
</dbReference>
<evidence type="ECO:0000256" key="4">
    <source>
        <dbReference type="ARBA" id="ARBA00022692"/>
    </source>
</evidence>
<evidence type="ECO:0000256" key="1">
    <source>
        <dbReference type="ARBA" id="ARBA00004651"/>
    </source>
</evidence>
<gene>
    <name evidence="9" type="ordered locus">Rcas_1173</name>
</gene>
<feature type="transmembrane region" description="Helical" evidence="7">
    <location>
        <begin position="23"/>
        <end position="44"/>
    </location>
</feature>
<dbReference type="GO" id="GO:0055085">
    <property type="term" value="P:transmembrane transport"/>
    <property type="evidence" value="ECO:0007669"/>
    <property type="project" value="InterPro"/>
</dbReference>
<feature type="transmembrane region" description="Helical" evidence="7">
    <location>
        <begin position="302"/>
        <end position="322"/>
    </location>
</feature>
<evidence type="ECO:0000313" key="9">
    <source>
        <dbReference type="EMBL" id="ABU57270.1"/>
    </source>
</evidence>
<dbReference type="CDD" id="cd06261">
    <property type="entry name" value="TM_PBP2"/>
    <property type="match status" value="1"/>
</dbReference>
<sequence>MRQAKTLSAHPARRVRWMNRDRAVALLMIAPSALAIAVFVYGFIGWTAYISMTDWRGLAISTSFVGFDNYLTIFSTARFQTNIRNLIVFTVFFLASCLVIGLLLAVLVDARVRFEGFFRSVYIFPMALSFIVTGVVWQWLFAPGNWPTDPTGINLLFKQSGFGFLQAAWTTDTNIVPGWRIEGLRTRIGIPMAMIPVVVAAVWQMSGFVMAMYLAGLRGIPEEIKEAARVDGATEWQVFRTITLPMLQPITLSAVIILGHISLKIFDLIVTMTGGAPGNNTEVPGLYMYEITFKANKFAEGAAVAMVMLVVVAVLVVPYLIYNRRTEVER</sequence>
<dbReference type="RefSeq" id="WP_012119700.1">
    <property type="nucleotide sequence ID" value="NC_009767.1"/>
</dbReference>